<dbReference type="GO" id="GO:0005634">
    <property type="term" value="C:nucleus"/>
    <property type="evidence" value="ECO:0007669"/>
    <property type="project" value="UniProtKB-SubCell"/>
</dbReference>
<gene>
    <name evidence="3" type="ORF">PPYR_15188</name>
</gene>
<dbReference type="Proteomes" id="UP000327044">
    <property type="component" value="Unassembled WGS sequence"/>
</dbReference>
<dbReference type="Gene3D" id="1.10.10.60">
    <property type="entry name" value="Homeodomain-like"/>
    <property type="match status" value="1"/>
</dbReference>
<proteinExistence type="predicted"/>
<evidence type="ECO:0000259" key="2">
    <source>
        <dbReference type="Pfam" id="PF05225"/>
    </source>
</evidence>
<comment type="caution">
    <text evidence="3">The sequence shown here is derived from an EMBL/GenBank/DDBJ whole genome shotgun (WGS) entry which is preliminary data.</text>
</comment>
<dbReference type="AlphaFoldDB" id="A0A5N4A0H2"/>
<comment type="subcellular location">
    <subcellularLocation>
        <location evidence="1">Nucleus</location>
    </subcellularLocation>
</comment>
<reference evidence="3 4" key="1">
    <citation type="journal article" date="2018" name="Elife">
        <title>Firefly genomes illuminate parallel origins of bioluminescence in beetles.</title>
        <authorList>
            <person name="Fallon T.R."/>
            <person name="Lower S.E."/>
            <person name="Chang C.H."/>
            <person name="Bessho-Uehara M."/>
            <person name="Martin G.J."/>
            <person name="Bewick A.J."/>
            <person name="Behringer M."/>
            <person name="Debat H.J."/>
            <person name="Wong I."/>
            <person name="Day J.C."/>
            <person name="Suvorov A."/>
            <person name="Silva C.J."/>
            <person name="Stanger-Hall K.F."/>
            <person name="Hall D.W."/>
            <person name="Schmitz R.J."/>
            <person name="Nelson D.R."/>
            <person name="Lewis S.M."/>
            <person name="Shigenobu S."/>
            <person name="Bybee S.M."/>
            <person name="Larracuente A.M."/>
            <person name="Oba Y."/>
            <person name="Weng J.K."/>
        </authorList>
    </citation>
    <scope>NUCLEOTIDE SEQUENCE [LARGE SCALE GENOMIC DNA]</scope>
    <source>
        <strain evidence="3">1611_PpyrPB1</strain>
        <tissue evidence="3">Whole body</tissue>
    </source>
</reference>
<name>A0A5N4A0H2_PHOPY</name>
<dbReference type="InParanoid" id="A0A5N4A0H2"/>
<dbReference type="InterPro" id="IPR009057">
    <property type="entry name" value="Homeodomain-like_sf"/>
</dbReference>
<dbReference type="Pfam" id="PF05225">
    <property type="entry name" value="HTH_psq"/>
    <property type="match status" value="1"/>
</dbReference>
<dbReference type="GO" id="GO:0003677">
    <property type="term" value="F:DNA binding"/>
    <property type="evidence" value="ECO:0007669"/>
    <property type="project" value="InterPro"/>
</dbReference>
<accession>A0A5N4A0H2</accession>
<dbReference type="EMBL" id="VVIM01000741">
    <property type="protein sequence ID" value="KAB0790813.1"/>
    <property type="molecule type" value="Genomic_DNA"/>
</dbReference>
<dbReference type="SUPFAM" id="SSF46689">
    <property type="entry name" value="Homeodomain-like"/>
    <property type="match status" value="1"/>
</dbReference>
<feature type="domain" description="HTH psq-type" evidence="2">
    <location>
        <begin position="15"/>
        <end position="53"/>
    </location>
</feature>
<evidence type="ECO:0000256" key="1">
    <source>
        <dbReference type="ARBA" id="ARBA00004123"/>
    </source>
</evidence>
<dbReference type="InterPro" id="IPR007889">
    <property type="entry name" value="HTH_Psq"/>
</dbReference>
<protein>
    <recommendedName>
        <fullName evidence="2">HTH psq-type domain-containing protein</fullName>
    </recommendedName>
</protein>
<evidence type="ECO:0000313" key="4">
    <source>
        <dbReference type="Proteomes" id="UP000327044"/>
    </source>
</evidence>
<organism evidence="3 4">
    <name type="scientific">Photinus pyralis</name>
    <name type="common">Common eastern firefly</name>
    <name type="synonym">Lampyris pyralis</name>
    <dbReference type="NCBI Taxonomy" id="7054"/>
    <lineage>
        <taxon>Eukaryota</taxon>
        <taxon>Metazoa</taxon>
        <taxon>Ecdysozoa</taxon>
        <taxon>Arthropoda</taxon>
        <taxon>Hexapoda</taxon>
        <taxon>Insecta</taxon>
        <taxon>Pterygota</taxon>
        <taxon>Neoptera</taxon>
        <taxon>Endopterygota</taxon>
        <taxon>Coleoptera</taxon>
        <taxon>Polyphaga</taxon>
        <taxon>Elateriformia</taxon>
        <taxon>Elateroidea</taxon>
        <taxon>Lampyridae</taxon>
        <taxon>Lampyrinae</taxon>
        <taxon>Photinus</taxon>
    </lineage>
</organism>
<evidence type="ECO:0000313" key="3">
    <source>
        <dbReference type="EMBL" id="KAB0790813.1"/>
    </source>
</evidence>
<keyword evidence="4" id="KW-1185">Reference proteome</keyword>
<sequence length="79" mass="9350">MPRKLKPRKYGTATAESMSNAVDLVLNQNYSVRQAAVCCNVKYPTLQRYVKKKRSNLEGNIRMEPNYYHRQLFKDEHEE</sequence>
<feature type="non-terminal residue" evidence="3">
    <location>
        <position position="79"/>
    </location>
</feature>